<sequence length="566" mass="64158">MPIKYVTKKDIQYSAVKKGFNLRWPDKDNSVHGIYICDHENDVVETAAQAYNDGQRITVRSGGHCYEGFVSNNTFRGNENEQDTVIIDIGGLSGFEYNILAGIHSEYDSGDEAIRYTFKVAAGNQNWDSYLNLYKASGKTIPGGSCYSVGLGGHITGGGYGLLSRKHGLTVDWLSGIDIIVPDEQEIFKTIHVSKYSHNGDHKKLFKACCGAGGGNFGIILNYYFKDLPDAPSTAGLIRITYPWDKISDKNVFSKFVNAYFSWFKDNDQYWNDEDETKCNGGLFSLLKLQHKATGDIELIIQYTGKDGFYTTGKNDAPLLDFIKTMNTAANGNLYTYESVDLSTIHGPLEKKPGKISLSQFYDDNNNLTGLPVKVMDWLYLTQTINGSGENQYGKYKSAYQKGEFPYLGLVRMYQDLVYDTGKSNVKQALIQIDSYGGCINQADKNQETSVYQRSSLLKLQFQSYWRDPNLSDDCVKWLRDVYSRVFKESKGKPYEVYGSFQGCYINYPDTDMKYLGRGQNFIDQYWLTLYYGEKISNELIEVKNIFDKNNIFRHEMSIPLKSPLK</sequence>
<organism evidence="8 9">
    <name type="scientific">Xenorhabdus innexi</name>
    <dbReference type="NCBI Taxonomy" id="290109"/>
    <lineage>
        <taxon>Bacteria</taxon>
        <taxon>Pseudomonadati</taxon>
        <taxon>Pseudomonadota</taxon>
        <taxon>Gammaproteobacteria</taxon>
        <taxon>Enterobacterales</taxon>
        <taxon>Morganellaceae</taxon>
        <taxon>Xenorhabdus</taxon>
    </lineage>
</organism>
<dbReference type="GO" id="GO:0071949">
    <property type="term" value="F:FAD binding"/>
    <property type="evidence" value="ECO:0007669"/>
    <property type="project" value="InterPro"/>
</dbReference>
<reference evidence="8" key="1">
    <citation type="submission" date="2016-12" db="EMBL/GenBank/DDBJ databases">
        <authorList>
            <person name="Song W.-J."/>
            <person name="Kurnit D.M."/>
        </authorList>
    </citation>
    <scope>NUCLEOTIDE SEQUENCE [LARGE SCALE GENOMIC DNA]</scope>
    <source>
        <strain evidence="8">HGB1681</strain>
    </source>
</reference>
<dbReference type="EMBL" id="FTLG01000007">
    <property type="protein sequence ID" value="SIP71050.1"/>
    <property type="molecule type" value="Genomic_DNA"/>
</dbReference>
<dbReference type="InterPro" id="IPR050416">
    <property type="entry name" value="FAD-linked_Oxidoreductase"/>
</dbReference>
<reference evidence="9" key="2">
    <citation type="submission" date="2016-12" db="EMBL/GenBank/DDBJ databases">
        <authorList>
            <person name="Gaudriault S."/>
        </authorList>
    </citation>
    <scope>NUCLEOTIDE SEQUENCE [LARGE SCALE GENOMIC DNA]</scope>
    <source>
        <strain evidence="9">HGB1681 (deposited as PTA-6826 in the American Type Culture Collection)</strain>
    </source>
</reference>
<comment type="cofactor">
    <cofactor evidence="1">
        <name>FAD</name>
        <dbReference type="ChEBI" id="CHEBI:57692"/>
    </cofactor>
</comment>
<dbReference type="OrthoDB" id="9775082at2"/>
<dbReference type="PROSITE" id="PS51387">
    <property type="entry name" value="FAD_PCMH"/>
    <property type="match status" value="1"/>
</dbReference>
<dbReference type="EC" id="1.1.3.45" evidence="7"/>
<dbReference type="PANTHER" id="PTHR42973:SF39">
    <property type="entry name" value="FAD-BINDING PCMH-TYPE DOMAIN-CONTAINING PROTEIN"/>
    <property type="match status" value="1"/>
</dbReference>
<evidence type="ECO:0000313" key="9">
    <source>
        <dbReference type="Proteomes" id="UP000196435"/>
    </source>
</evidence>
<keyword evidence="5 7" id="KW-0560">Oxidoreductase</keyword>
<evidence type="ECO:0000256" key="1">
    <source>
        <dbReference type="ARBA" id="ARBA00001974"/>
    </source>
</evidence>
<evidence type="ECO:0000313" key="7">
    <source>
        <dbReference type="EMBL" id="PHM36134.1"/>
    </source>
</evidence>
<dbReference type="RefSeq" id="WP_086954507.1">
    <property type="nucleotide sequence ID" value="NZ_CAWNQC010000079.1"/>
</dbReference>
<evidence type="ECO:0000313" key="10">
    <source>
        <dbReference type="Proteomes" id="UP000224871"/>
    </source>
</evidence>
<keyword evidence="3" id="KW-0285">Flavoprotein</keyword>
<dbReference type="InterPro" id="IPR012951">
    <property type="entry name" value="BBE"/>
</dbReference>
<dbReference type="SUPFAM" id="SSF56176">
    <property type="entry name" value="FAD-binding/transporter-associated domain-like"/>
    <property type="match status" value="1"/>
</dbReference>
<keyword evidence="4" id="KW-0274">FAD</keyword>
<dbReference type="EMBL" id="NIBU01000017">
    <property type="protein sequence ID" value="PHM36134.1"/>
    <property type="molecule type" value="Genomic_DNA"/>
</dbReference>
<dbReference type="PANTHER" id="PTHR42973">
    <property type="entry name" value="BINDING OXIDOREDUCTASE, PUTATIVE (AFU_ORTHOLOGUE AFUA_1G17690)-RELATED"/>
    <property type="match status" value="1"/>
</dbReference>
<proteinExistence type="inferred from homology"/>
<keyword evidence="10" id="KW-1185">Reference proteome</keyword>
<name>A0A1N6MQF5_9GAMM</name>
<dbReference type="AlphaFoldDB" id="A0A1N6MQF5"/>
<dbReference type="InterPro" id="IPR006094">
    <property type="entry name" value="Oxid_FAD_bind_N"/>
</dbReference>
<reference evidence="7 10" key="3">
    <citation type="journal article" date="2017" name="Nat. Microbiol.">
        <title>Natural product diversity associated with the nematode symbionts Photorhabdus and Xenorhabdus.</title>
        <authorList>
            <person name="Tobias N.J."/>
            <person name="Wolff H."/>
            <person name="Djahanschiri B."/>
            <person name="Grundmann F."/>
            <person name="Kronenwerth M."/>
            <person name="Shi Y.M."/>
            <person name="Simonyi S."/>
            <person name="Grun P."/>
            <person name="Shapiro-Ilan D."/>
            <person name="Pidot S.J."/>
            <person name="Stinear T.P."/>
            <person name="Ebersberger I."/>
            <person name="Bode H.B."/>
        </authorList>
    </citation>
    <scope>NUCLEOTIDE SEQUENCE [LARGE SCALE GENOMIC DNA]</scope>
    <source>
        <strain evidence="7 10">DSM 16336</strain>
    </source>
</reference>
<dbReference type="Gene3D" id="3.30.465.10">
    <property type="match status" value="1"/>
</dbReference>
<gene>
    <name evidence="7" type="primary">aknOx</name>
    <name evidence="7" type="ORF">Xinn_01850</name>
    <name evidence="8" type="ORF">XIS1_1040043</name>
</gene>
<feature type="domain" description="FAD-binding PCMH-type" evidence="6">
    <location>
        <begin position="27"/>
        <end position="230"/>
    </location>
</feature>
<dbReference type="Gene3D" id="3.40.462.20">
    <property type="match status" value="1"/>
</dbReference>
<dbReference type="Proteomes" id="UP000224871">
    <property type="component" value="Unassembled WGS sequence"/>
</dbReference>
<evidence type="ECO:0000256" key="2">
    <source>
        <dbReference type="ARBA" id="ARBA00005466"/>
    </source>
</evidence>
<evidence type="ECO:0000256" key="3">
    <source>
        <dbReference type="ARBA" id="ARBA00022630"/>
    </source>
</evidence>
<accession>A0A1N6MQF5</accession>
<dbReference type="GO" id="GO:0016491">
    <property type="term" value="F:oxidoreductase activity"/>
    <property type="evidence" value="ECO:0007669"/>
    <property type="project" value="UniProtKB-KW"/>
</dbReference>
<comment type="similarity">
    <text evidence="2">Belongs to the oxygen-dependent FAD-linked oxidoreductase family.</text>
</comment>
<evidence type="ECO:0000259" key="6">
    <source>
        <dbReference type="PROSITE" id="PS51387"/>
    </source>
</evidence>
<dbReference type="InterPro" id="IPR016169">
    <property type="entry name" value="FAD-bd_PCMH_sub2"/>
</dbReference>
<dbReference type="InterPro" id="IPR016166">
    <property type="entry name" value="FAD-bd_PCMH"/>
</dbReference>
<protein>
    <submittedName>
        <fullName evidence="7">Aclacinomycin-N/aclacinomycin-A oxidase</fullName>
        <ecNumber evidence="7">1.1.3.45</ecNumber>
    </submittedName>
    <submittedName>
        <fullName evidence="8">Putative oxidoreductase, FAD-binding</fullName>
    </submittedName>
</protein>
<evidence type="ECO:0000256" key="4">
    <source>
        <dbReference type="ARBA" id="ARBA00022827"/>
    </source>
</evidence>
<dbReference type="Pfam" id="PF01565">
    <property type="entry name" value="FAD_binding_4"/>
    <property type="match status" value="1"/>
</dbReference>
<evidence type="ECO:0000313" key="8">
    <source>
        <dbReference type="EMBL" id="SIP71050.1"/>
    </source>
</evidence>
<evidence type="ECO:0000256" key="5">
    <source>
        <dbReference type="ARBA" id="ARBA00023002"/>
    </source>
</evidence>
<dbReference type="Pfam" id="PF08031">
    <property type="entry name" value="BBE"/>
    <property type="match status" value="1"/>
</dbReference>
<dbReference type="Proteomes" id="UP000196435">
    <property type="component" value="Unassembled WGS sequence"/>
</dbReference>
<dbReference type="InterPro" id="IPR036318">
    <property type="entry name" value="FAD-bd_PCMH-like_sf"/>
</dbReference>